<organism evidence="4 5">
    <name type="scientific">Candidatus Berkelbacteria bacterium Licking1014_96</name>
    <dbReference type="NCBI Taxonomy" id="2017149"/>
    <lineage>
        <taxon>Bacteria</taxon>
        <taxon>Candidatus Berkelbacteria</taxon>
    </lineage>
</organism>
<dbReference type="InterPro" id="IPR006145">
    <property type="entry name" value="PsdUridine_synth_RsuA/RluA"/>
</dbReference>
<dbReference type="Pfam" id="PF00849">
    <property type="entry name" value="PseudoU_synth_2"/>
    <property type="match status" value="1"/>
</dbReference>
<dbReference type="Proteomes" id="UP000318296">
    <property type="component" value="Unassembled WGS sequence"/>
</dbReference>
<dbReference type="GO" id="GO:0000455">
    <property type="term" value="P:enzyme-directed rRNA pseudouridine synthesis"/>
    <property type="evidence" value="ECO:0007669"/>
    <property type="project" value="TreeGrafter"/>
</dbReference>
<keyword evidence="2" id="KW-0413">Isomerase</keyword>
<evidence type="ECO:0000313" key="4">
    <source>
        <dbReference type="EMBL" id="TSC91849.1"/>
    </source>
</evidence>
<reference evidence="4 5" key="1">
    <citation type="submission" date="2017-07" db="EMBL/GenBank/DDBJ databases">
        <title>Mechanisms for carbon and nitrogen cycling indicate functional differentiation within the Candidate Phyla Radiation.</title>
        <authorList>
            <person name="Danczak R.E."/>
            <person name="Johnston M.D."/>
            <person name="Kenah C."/>
            <person name="Slattery M."/>
            <person name="Wrighton K.C."/>
            <person name="Wilkins M.J."/>
        </authorList>
    </citation>
    <scope>NUCLEOTIDE SEQUENCE [LARGE SCALE GENOMIC DNA]</scope>
    <source>
        <strain evidence="4">Licking1014_96</strain>
    </source>
</reference>
<dbReference type="Gene3D" id="3.30.2350.10">
    <property type="entry name" value="Pseudouridine synthase"/>
    <property type="match status" value="1"/>
</dbReference>
<dbReference type="PANTHER" id="PTHR21600:SF44">
    <property type="entry name" value="RIBOSOMAL LARGE SUBUNIT PSEUDOURIDINE SYNTHASE D"/>
    <property type="match status" value="1"/>
</dbReference>
<dbReference type="SUPFAM" id="SSF55120">
    <property type="entry name" value="Pseudouridine synthase"/>
    <property type="match status" value="1"/>
</dbReference>
<evidence type="ECO:0000313" key="5">
    <source>
        <dbReference type="Proteomes" id="UP000318296"/>
    </source>
</evidence>
<evidence type="ECO:0000256" key="2">
    <source>
        <dbReference type="ARBA" id="ARBA00023235"/>
    </source>
</evidence>
<name>A0A554LGS1_9BACT</name>
<dbReference type="InterPro" id="IPR006224">
    <property type="entry name" value="PsdUridine_synth_RluA-like_CS"/>
</dbReference>
<protein>
    <submittedName>
        <fullName evidence="4">23S rRNA pseudouridine synthase</fullName>
    </submittedName>
</protein>
<comment type="similarity">
    <text evidence="1">Belongs to the pseudouridine synthase RluA family.</text>
</comment>
<dbReference type="EMBL" id="VMGH01000025">
    <property type="protein sequence ID" value="TSC91849.1"/>
    <property type="molecule type" value="Genomic_DNA"/>
</dbReference>
<dbReference type="PANTHER" id="PTHR21600">
    <property type="entry name" value="MITOCHONDRIAL RNA PSEUDOURIDINE SYNTHASE"/>
    <property type="match status" value="1"/>
</dbReference>
<dbReference type="CDD" id="cd02869">
    <property type="entry name" value="PseudoU_synth_RluA_like"/>
    <property type="match status" value="1"/>
</dbReference>
<feature type="domain" description="Pseudouridine synthase RsuA/RluA-like" evidence="3">
    <location>
        <begin position="28"/>
        <end position="158"/>
    </location>
</feature>
<dbReference type="GO" id="GO:0140098">
    <property type="term" value="F:catalytic activity, acting on RNA"/>
    <property type="evidence" value="ECO:0007669"/>
    <property type="project" value="UniProtKB-ARBA"/>
</dbReference>
<proteinExistence type="inferred from homology"/>
<sequence>MKIIFEDEYLQVINKPTGIISTGISSLICHRLDRDTSGLLIIAKNEKVKQAIQAQFKARRVKKEYLALVSGIAPEKGRIEGYIVRHKKKGEKRRFIQALDFSVKEKHKRLAISEYQLIKKFKKELFKNPSQEDLNYFSLVKVRIFTGRTHQIRVQFASIHHPVIGDLLYGGKLMRKISNLLNIERQFLHAAKIEFIHPLNHKIIKLRSELPADLKEVLKKLN</sequence>
<evidence type="ECO:0000259" key="3">
    <source>
        <dbReference type="Pfam" id="PF00849"/>
    </source>
</evidence>
<dbReference type="GO" id="GO:0003723">
    <property type="term" value="F:RNA binding"/>
    <property type="evidence" value="ECO:0007669"/>
    <property type="project" value="InterPro"/>
</dbReference>
<dbReference type="InterPro" id="IPR020103">
    <property type="entry name" value="PsdUridine_synth_cat_dom_sf"/>
</dbReference>
<evidence type="ECO:0000256" key="1">
    <source>
        <dbReference type="ARBA" id="ARBA00010876"/>
    </source>
</evidence>
<accession>A0A554LGS1</accession>
<dbReference type="PROSITE" id="PS01129">
    <property type="entry name" value="PSI_RLU"/>
    <property type="match status" value="1"/>
</dbReference>
<dbReference type="InterPro" id="IPR050188">
    <property type="entry name" value="RluA_PseudoU_synthase"/>
</dbReference>
<comment type="caution">
    <text evidence="4">The sequence shown here is derived from an EMBL/GenBank/DDBJ whole genome shotgun (WGS) entry which is preliminary data.</text>
</comment>
<dbReference type="GO" id="GO:0009982">
    <property type="term" value="F:pseudouridine synthase activity"/>
    <property type="evidence" value="ECO:0007669"/>
    <property type="project" value="InterPro"/>
</dbReference>
<dbReference type="AlphaFoldDB" id="A0A554LGS1"/>
<gene>
    <name evidence="4" type="ORF">CEN92_190</name>
</gene>